<dbReference type="PANTHER" id="PTHR32134">
    <property type="entry name" value="FNIP REPEAT-CONTAINING PROTEIN"/>
    <property type="match status" value="1"/>
</dbReference>
<accession>D3BJ30</accession>
<comment type="caution">
    <text evidence="1">The sequence shown here is derived from an EMBL/GenBank/DDBJ whole genome shotgun (WGS) entry which is preliminary data.</text>
</comment>
<dbReference type="Pfam" id="PF05725">
    <property type="entry name" value="FNIP"/>
    <property type="match status" value="2"/>
</dbReference>
<protein>
    <recommendedName>
        <fullName evidence="3">FNIP repeat-containing protein</fullName>
    </recommendedName>
</protein>
<dbReference type="PANTHER" id="PTHR32134:SF92">
    <property type="entry name" value="FNIP REPEAT-CONTAINING PROTEIN"/>
    <property type="match status" value="1"/>
</dbReference>
<keyword evidence="2" id="KW-1185">Reference proteome</keyword>
<dbReference type="AlphaFoldDB" id="D3BJ30"/>
<dbReference type="InterPro" id="IPR008615">
    <property type="entry name" value="FNIP"/>
</dbReference>
<name>D3BJ30_HETP5</name>
<evidence type="ECO:0008006" key="3">
    <source>
        <dbReference type="Google" id="ProtNLM"/>
    </source>
</evidence>
<dbReference type="FunCoup" id="D3BJ30">
    <property type="interactions" value="1036"/>
</dbReference>
<organism evidence="1 2">
    <name type="scientific">Heterostelium pallidum (strain ATCC 26659 / Pp 5 / PN500)</name>
    <name type="common">Cellular slime mold</name>
    <name type="synonym">Polysphondylium pallidum</name>
    <dbReference type="NCBI Taxonomy" id="670386"/>
    <lineage>
        <taxon>Eukaryota</taxon>
        <taxon>Amoebozoa</taxon>
        <taxon>Evosea</taxon>
        <taxon>Eumycetozoa</taxon>
        <taxon>Dictyostelia</taxon>
        <taxon>Acytosteliales</taxon>
        <taxon>Acytosteliaceae</taxon>
        <taxon>Heterostelium</taxon>
    </lineage>
</organism>
<reference evidence="1 2" key="1">
    <citation type="journal article" date="2011" name="Genome Res.">
        <title>Phylogeny-wide analysis of social amoeba genomes highlights ancient origins for complex intercellular communication.</title>
        <authorList>
            <person name="Heidel A.J."/>
            <person name="Lawal H.M."/>
            <person name="Felder M."/>
            <person name="Schilde C."/>
            <person name="Helps N.R."/>
            <person name="Tunggal B."/>
            <person name="Rivero F."/>
            <person name="John U."/>
            <person name="Schleicher M."/>
            <person name="Eichinger L."/>
            <person name="Platzer M."/>
            <person name="Noegel A.A."/>
            <person name="Schaap P."/>
            <person name="Gloeckner G."/>
        </authorList>
    </citation>
    <scope>NUCLEOTIDE SEQUENCE [LARGE SCALE GENOMIC DNA]</scope>
    <source>
        <strain evidence="2">ATCC 26659 / Pp 5 / PN500</strain>
    </source>
</reference>
<evidence type="ECO:0000313" key="1">
    <source>
        <dbReference type="EMBL" id="EFA77910.1"/>
    </source>
</evidence>
<gene>
    <name evidence="1" type="ORF">PPL_08550</name>
</gene>
<dbReference type="InParanoid" id="D3BJ30"/>
<dbReference type="EMBL" id="ADBJ01000038">
    <property type="protein sequence ID" value="EFA77910.1"/>
    <property type="molecule type" value="Genomic_DNA"/>
</dbReference>
<proteinExistence type="predicted"/>
<dbReference type="InterPro" id="IPR051251">
    <property type="entry name" value="STK_FNIP-Repeat"/>
</dbReference>
<evidence type="ECO:0000313" key="2">
    <source>
        <dbReference type="Proteomes" id="UP000001396"/>
    </source>
</evidence>
<dbReference type="Proteomes" id="UP000001396">
    <property type="component" value="Unassembled WGS sequence"/>
</dbReference>
<sequence length="519" mass="59738">MDSRYHNQDNDSNLFVNLSHLLLSKITNGLIDNIDRVCLSLVCKRLYNERHKYLSFSTRYIKAIKEDITNEIYLNSYKSILINSINQITNCTLLHDKQKHIDKIASNVNQVEFFTDFSVHLEVGQSITEKIYQLMANSNVVKLVACQTLRYQLPANLVSLAFDSYFNEPLEPGFLPPNLKKLRFGFRFDQPIKRGVLPERLEKLTLDQMFSRPIEPGVLPLSLKVLKMNSNSWFNKNDLKVGSLPPALEVFHYSGHCSELINGILPTTVHTFIGVPFTWINSPLFQIYRNLKTLAVHASPSHPESFLDLNVLPTSVTKLIIYDDIHLKSVMPPTIKYLDISNARYDVDEIFTNDRSQYHFETLKVDGFTLGSLENIKIDHLHIAFRDEYGGEGLLRDIPNGVRYLSFRYCSAMILLQDIQVPESVEFFKVDCNNQYDHIDFIPNALQELIIKDDIGQTFCSLPELVNPLTIPTTDSEDRIFLRKLDDSNYLIFGQSNNRFIGAFINQSQLINKFLIKLK</sequence>
<dbReference type="GeneID" id="31364029"/>
<dbReference type="RefSeq" id="XP_020430038.1">
    <property type="nucleotide sequence ID" value="XM_020579363.1"/>
</dbReference>